<keyword evidence="4" id="KW-1185">Reference proteome</keyword>
<dbReference type="FunFam" id="1.25.40.10:FF:000436">
    <property type="entry name" value="Pentatricopeptide repeat-containing protein At5g39350 family"/>
    <property type="match status" value="1"/>
</dbReference>
<dbReference type="InterPro" id="IPR011990">
    <property type="entry name" value="TPR-like_helical_dom_sf"/>
</dbReference>
<dbReference type="PANTHER" id="PTHR47926:SF493">
    <property type="entry name" value="PENTATRICOPEPTIDE REPEAT-CONTAINING PROTEIN"/>
    <property type="match status" value="1"/>
</dbReference>
<sequence>MNGPSHHTLPKTTHLVIKLVQQYAATKSIAGTKQLHAFIITSGPLFTHLRSSLVRAYGHVSNVRILFDEMSERSSFLYNTVMKMYAQNGASHDSLKMFLGMLRLGEYNPDNYTYPIVIKACTDLAWRKLGIALHGRVLITGFDMDTFVGNCLIAMYMNFGEVKAARKVFDAMWEHSVVSWNTLISGYFKNAYAKEALVVFDWMLKSGVEPDCASVVSVLPACGYLKEIEMGRMIHELVASGRLGKNIAAWNALVDMYVKCGSVNEARLVFDRMSERDVVTWTSMINGYALNGDVRNALGLFQLMQFEGVRPNSLTIGSLLSACSSLYYLKHGRSLHAWTIKQNLECEVIVETALIDMYAKCNLVKLSFRVFARTSKKKTVPWNAILAGCVHNGLAREAVELFRQMLVEVVEPNDATLNSLLPAYAILADLQQAMNIHCYLIRYGFLSVVEVSTGLIDIYSKCGSLESAHKMFSEIPIKDKDIVVWSVIIAGYGMNGHGETAVSLFKEMVQSGVQPNEVTFTSALHACSHGGLLDEGLDLFKFMLENHQTCSRADHYTCIVDLLGRAGRLDEAYDLIRTMPLKPTHAVWGALLGACVIHGNVELGEVAAKWLFELEPENPGNYVLLSKLYAAVRRWKDAENLRDVMDEKGLRKAPAHSLVESPCSSDWLKESLSSINNYVRGMRMAPYLYRI</sequence>
<feature type="repeat" description="PPR" evidence="2">
    <location>
        <begin position="246"/>
        <end position="276"/>
    </location>
</feature>
<dbReference type="EMBL" id="JBCGBO010000006">
    <property type="protein sequence ID" value="KAK9194864.1"/>
    <property type="molecule type" value="Genomic_DNA"/>
</dbReference>
<dbReference type="InterPro" id="IPR046960">
    <property type="entry name" value="PPR_At4g14850-like_plant"/>
</dbReference>
<evidence type="ECO:0000256" key="2">
    <source>
        <dbReference type="PROSITE-ProRule" id="PRU00708"/>
    </source>
</evidence>
<dbReference type="FunFam" id="1.25.40.10:FF:000954">
    <property type="entry name" value="LOW protein: PPR containing-like protein"/>
    <property type="match status" value="1"/>
</dbReference>
<dbReference type="FunFam" id="1.25.40.10:FF:000090">
    <property type="entry name" value="Pentatricopeptide repeat-containing protein, chloroplastic"/>
    <property type="match status" value="1"/>
</dbReference>
<name>A0AAP0QK02_9ROSI</name>
<evidence type="ECO:0000313" key="4">
    <source>
        <dbReference type="Proteomes" id="UP001428341"/>
    </source>
</evidence>
<gene>
    <name evidence="3" type="ORF">WN944_005571</name>
</gene>
<dbReference type="GO" id="GO:0009451">
    <property type="term" value="P:RNA modification"/>
    <property type="evidence" value="ECO:0007669"/>
    <property type="project" value="InterPro"/>
</dbReference>
<reference evidence="3 4" key="1">
    <citation type="submission" date="2024-05" db="EMBL/GenBank/DDBJ databases">
        <title>Haplotype-resolved chromosome-level genome assembly of Huyou (Citrus changshanensis).</title>
        <authorList>
            <person name="Miao C."/>
            <person name="Chen W."/>
            <person name="Wu Y."/>
            <person name="Wang L."/>
            <person name="Zhao S."/>
            <person name="Grierson D."/>
            <person name="Xu C."/>
            <person name="Chen K."/>
        </authorList>
    </citation>
    <scope>NUCLEOTIDE SEQUENCE [LARGE SCALE GENOMIC DNA]</scope>
    <source>
        <strain evidence="3">01-14</strain>
        <tissue evidence="3">Leaf</tissue>
    </source>
</reference>
<dbReference type="Gene3D" id="1.25.40.10">
    <property type="entry name" value="Tetratricopeptide repeat domain"/>
    <property type="match status" value="5"/>
</dbReference>
<dbReference type="Pfam" id="PF20431">
    <property type="entry name" value="E_motif"/>
    <property type="match status" value="1"/>
</dbReference>
<feature type="repeat" description="PPR" evidence="2">
    <location>
        <begin position="516"/>
        <end position="546"/>
    </location>
</feature>
<evidence type="ECO:0000256" key="1">
    <source>
        <dbReference type="ARBA" id="ARBA00022737"/>
    </source>
</evidence>
<evidence type="ECO:0008006" key="5">
    <source>
        <dbReference type="Google" id="ProtNLM"/>
    </source>
</evidence>
<accession>A0AAP0QK02</accession>
<dbReference type="InterPro" id="IPR046848">
    <property type="entry name" value="E_motif"/>
</dbReference>
<dbReference type="PROSITE" id="PS51375">
    <property type="entry name" value="PPR"/>
    <property type="match status" value="6"/>
</dbReference>
<protein>
    <recommendedName>
        <fullName evidence="5">Pentatricopeptide repeat-containing protein</fullName>
    </recommendedName>
</protein>
<dbReference type="PANTHER" id="PTHR47926">
    <property type="entry name" value="PENTATRICOPEPTIDE REPEAT-CONTAINING PROTEIN"/>
    <property type="match status" value="1"/>
</dbReference>
<dbReference type="FunFam" id="1.25.40.10:FF:000031">
    <property type="entry name" value="Pentatricopeptide repeat-containing protein mitochondrial"/>
    <property type="match status" value="1"/>
</dbReference>
<dbReference type="NCBIfam" id="TIGR00756">
    <property type="entry name" value="PPR"/>
    <property type="match status" value="5"/>
</dbReference>
<dbReference type="InterPro" id="IPR002885">
    <property type="entry name" value="PPR_rpt"/>
</dbReference>
<dbReference type="Pfam" id="PF13041">
    <property type="entry name" value="PPR_2"/>
    <property type="match status" value="4"/>
</dbReference>
<feature type="repeat" description="PPR" evidence="2">
    <location>
        <begin position="481"/>
        <end position="515"/>
    </location>
</feature>
<feature type="repeat" description="PPR" evidence="2">
    <location>
        <begin position="277"/>
        <end position="311"/>
    </location>
</feature>
<evidence type="ECO:0000313" key="3">
    <source>
        <dbReference type="EMBL" id="KAK9194864.1"/>
    </source>
</evidence>
<dbReference type="Pfam" id="PF01535">
    <property type="entry name" value="PPR"/>
    <property type="match status" value="4"/>
</dbReference>
<keyword evidence="1" id="KW-0677">Repeat</keyword>
<feature type="repeat" description="PPR" evidence="2">
    <location>
        <begin position="378"/>
        <end position="412"/>
    </location>
</feature>
<proteinExistence type="predicted"/>
<dbReference type="GO" id="GO:0003723">
    <property type="term" value="F:RNA binding"/>
    <property type="evidence" value="ECO:0007669"/>
    <property type="project" value="InterPro"/>
</dbReference>
<comment type="caution">
    <text evidence="3">The sequence shown here is derived from an EMBL/GenBank/DDBJ whole genome shotgun (WGS) entry which is preliminary data.</text>
</comment>
<dbReference type="Proteomes" id="UP001428341">
    <property type="component" value="Unassembled WGS sequence"/>
</dbReference>
<dbReference type="AlphaFoldDB" id="A0AAP0QK02"/>
<organism evidence="3 4">
    <name type="scientific">Citrus x changshan-huyou</name>
    <dbReference type="NCBI Taxonomy" id="2935761"/>
    <lineage>
        <taxon>Eukaryota</taxon>
        <taxon>Viridiplantae</taxon>
        <taxon>Streptophyta</taxon>
        <taxon>Embryophyta</taxon>
        <taxon>Tracheophyta</taxon>
        <taxon>Spermatophyta</taxon>
        <taxon>Magnoliopsida</taxon>
        <taxon>eudicotyledons</taxon>
        <taxon>Gunneridae</taxon>
        <taxon>Pentapetalae</taxon>
        <taxon>rosids</taxon>
        <taxon>malvids</taxon>
        <taxon>Sapindales</taxon>
        <taxon>Rutaceae</taxon>
        <taxon>Aurantioideae</taxon>
        <taxon>Citrus</taxon>
    </lineage>
</organism>
<feature type="repeat" description="PPR" evidence="2">
    <location>
        <begin position="176"/>
        <end position="210"/>
    </location>
</feature>